<name>A0A6A6S4B5_9PLEO</name>
<reference evidence="2" key="1">
    <citation type="journal article" date="2020" name="Stud. Mycol.">
        <title>101 Dothideomycetes genomes: a test case for predicting lifestyles and emergence of pathogens.</title>
        <authorList>
            <person name="Haridas S."/>
            <person name="Albert R."/>
            <person name="Binder M."/>
            <person name="Bloem J."/>
            <person name="Labutti K."/>
            <person name="Salamov A."/>
            <person name="Andreopoulos B."/>
            <person name="Baker S."/>
            <person name="Barry K."/>
            <person name="Bills G."/>
            <person name="Bluhm B."/>
            <person name="Cannon C."/>
            <person name="Castanera R."/>
            <person name="Culley D."/>
            <person name="Daum C."/>
            <person name="Ezra D."/>
            <person name="Gonzalez J."/>
            <person name="Henrissat B."/>
            <person name="Kuo A."/>
            <person name="Liang C."/>
            <person name="Lipzen A."/>
            <person name="Lutzoni F."/>
            <person name="Magnuson J."/>
            <person name="Mondo S."/>
            <person name="Nolan M."/>
            <person name="Ohm R."/>
            <person name="Pangilinan J."/>
            <person name="Park H.-J."/>
            <person name="Ramirez L."/>
            <person name="Alfaro M."/>
            <person name="Sun H."/>
            <person name="Tritt A."/>
            <person name="Yoshinaga Y."/>
            <person name="Zwiers L.-H."/>
            <person name="Turgeon B."/>
            <person name="Goodwin S."/>
            <person name="Spatafora J."/>
            <person name="Crous P."/>
            <person name="Grigoriev I."/>
        </authorList>
    </citation>
    <scope>NUCLEOTIDE SEQUENCE</scope>
    <source>
        <strain evidence="2">CBS 473.64</strain>
    </source>
</reference>
<dbReference type="OrthoDB" id="62952at2759"/>
<gene>
    <name evidence="2" type="ORF">P280DRAFT_548585</name>
</gene>
<dbReference type="InterPro" id="IPR038883">
    <property type="entry name" value="AN11006-like"/>
</dbReference>
<proteinExistence type="predicted"/>
<sequence length="680" mass="75789">MDRGMENHAQERYQDSPTPSRSSSPAPSISSRASAPKPFSAAPENYGEQPMEPYRDEPSEDEDEDEHVDEHVPFAASPAPQRHVSASVMPPAQLQVFVPYTDFDPNYGNTDDVPLAHLYPYPTEAPPSYHAVVRESFRATLIQHLASDSASTNAIMDEEAGVDRVQADDVRFTVEKVVASIIMTLMFVPEATRIRGSSQYMSDTIPSRKLDIVHPFPAGFDAYSPHARAFLSAFSSLLPAATKWRYPSSQQLLASAQFDSVYVVQDPVRASVGDPSAVSVTPTSGGLATSTMLDLSRLALRNGYMTEAASPTGWSLYDGSVLVTFAAFFITTLCFYISHRRAAKMYHRDEAAFAFMDLPPELRIRVYENLLEDPYYPPPPPYAKQRGSQLEWMLPESWQSESTPAQTTRLLLNGKHQSNWLFMANKQVYAEYMDILCKKTTFYLSISPYNYKMPSRVITPATTALPSREETISEPAEAENKDPNQKKITATITTAQPTSQTKIWDISHNVLKRIRKFDLKLVASSPMLGVADPRNLQPGDWALGRQIREELKEVENVRELNLHVKAIGDPLWNPLWVWYHTSQSLKMMGTVAVGDDEGAPTGPKLNRIAFSLDTWSPGENYLERDAKHGGKWAWWCLQGHCIGIDGGADLTVREFCAAVYGNCSVCRPDLAGDSELEDVE</sequence>
<dbReference type="Proteomes" id="UP000799753">
    <property type="component" value="Unassembled WGS sequence"/>
</dbReference>
<evidence type="ECO:0000313" key="3">
    <source>
        <dbReference type="Proteomes" id="UP000799753"/>
    </source>
</evidence>
<evidence type="ECO:0000256" key="1">
    <source>
        <dbReference type="SAM" id="MobiDB-lite"/>
    </source>
</evidence>
<feature type="region of interest" description="Disordered" evidence="1">
    <location>
        <begin position="1"/>
        <end position="69"/>
    </location>
</feature>
<feature type="compositionally biased region" description="Acidic residues" evidence="1">
    <location>
        <begin position="58"/>
        <end position="67"/>
    </location>
</feature>
<feature type="compositionally biased region" description="Low complexity" evidence="1">
    <location>
        <begin position="16"/>
        <end position="38"/>
    </location>
</feature>
<protein>
    <submittedName>
        <fullName evidence="2">Uncharacterized protein</fullName>
    </submittedName>
</protein>
<accession>A0A6A6S4B5</accession>
<dbReference type="PANTHER" id="PTHR42085:SF1">
    <property type="entry name" value="F-BOX DOMAIN-CONTAINING PROTEIN"/>
    <property type="match status" value="1"/>
</dbReference>
<dbReference type="EMBL" id="MU006782">
    <property type="protein sequence ID" value="KAF2641982.1"/>
    <property type="molecule type" value="Genomic_DNA"/>
</dbReference>
<feature type="compositionally biased region" description="Basic and acidic residues" evidence="1">
    <location>
        <begin position="1"/>
        <end position="14"/>
    </location>
</feature>
<dbReference type="AlphaFoldDB" id="A0A6A6S4B5"/>
<keyword evidence="3" id="KW-1185">Reference proteome</keyword>
<organism evidence="2 3">
    <name type="scientific">Massarina eburnea CBS 473.64</name>
    <dbReference type="NCBI Taxonomy" id="1395130"/>
    <lineage>
        <taxon>Eukaryota</taxon>
        <taxon>Fungi</taxon>
        <taxon>Dikarya</taxon>
        <taxon>Ascomycota</taxon>
        <taxon>Pezizomycotina</taxon>
        <taxon>Dothideomycetes</taxon>
        <taxon>Pleosporomycetidae</taxon>
        <taxon>Pleosporales</taxon>
        <taxon>Massarineae</taxon>
        <taxon>Massarinaceae</taxon>
        <taxon>Massarina</taxon>
    </lineage>
</organism>
<evidence type="ECO:0000313" key="2">
    <source>
        <dbReference type="EMBL" id="KAF2641982.1"/>
    </source>
</evidence>
<dbReference type="PANTHER" id="PTHR42085">
    <property type="entry name" value="F-BOX DOMAIN-CONTAINING PROTEIN"/>
    <property type="match status" value="1"/>
</dbReference>